<dbReference type="Pfam" id="PF00106">
    <property type="entry name" value="adh_short"/>
    <property type="match status" value="1"/>
</dbReference>
<dbReference type="InterPro" id="IPR002347">
    <property type="entry name" value="SDR_fam"/>
</dbReference>
<dbReference type="PANTHER" id="PTHR44085:SF2">
    <property type="entry name" value="SEPIAPTERIN REDUCTASE"/>
    <property type="match status" value="1"/>
</dbReference>
<reference evidence="6 7" key="1">
    <citation type="submission" date="2019-07" db="EMBL/GenBank/DDBJ databases">
        <title>Whole genome shotgun sequence of Halolactibacillus alkaliphilus NBRC 103919.</title>
        <authorList>
            <person name="Hosoyama A."/>
            <person name="Uohara A."/>
            <person name="Ohji S."/>
            <person name="Ichikawa N."/>
        </authorList>
    </citation>
    <scope>NUCLEOTIDE SEQUENCE [LARGE SCALE GENOMIC DNA]</scope>
    <source>
        <strain evidence="6 7">NBRC 103919</strain>
    </source>
</reference>
<name>A0A511X1N5_9BACI</name>
<organism evidence="6 7">
    <name type="scientific">Halolactibacillus alkaliphilus</name>
    <dbReference type="NCBI Taxonomy" id="442899"/>
    <lineage>
        <taxon>Bacteria</taxon>
        <taxon>Bacillati</taxon>
        <taxon>Bacillota</taxon>
        <taxon>Bacilli</taxon>
        <taxon>Bacillales</taxon>
        <taxon>Bacillaceae</taxon>
        <taxon>Halolactibacillus</taxon>
    </lineage>
</organism>
<evidence type="ECO:0000313" key="6">
    <source>
        <dbReference type="EMBL" id="GEN56872.1"/>
    </source>
</evidence>
<evidence type="ECO:0000256" key="3">
    <source>
        <dbReference type="ARBA" id="ARBA00022490"/>
    </source>
</evidence>
<dbReference type="SUPFAM" id="SSF51735">
    <property type="entry name" value="NAD(P)-binding Rossmann-fold domains"/>
    <property type="match status" value="1"/>
</dbReference>
<protein>
    <submittedName>
        <fullName evidence="6">Short-chain dehydrogenase</fullName>
    </submittedName>
</protein>
<evidence type="ECO:0000256" key="4">
    <source>
        <dbReference type="ARBA" id="ARBA00022857"/>
    </source>
</evidence>
<sequence>MKYVIITGASKGLGESVARLFLQEKVRVIGISRTKNVDLENISQALGVEYTHYPCDLASLEALEDTCDKIKTHVFNKNTEKVYLINNAATVNPIDVSKRHSREAIERHVSLNITAPMFTTSRLLHDAEKFSTPVVVANISSGAADRSTYGWSLYGASKAAINRYTKTVALEVDELKEPHKVIIFDPSIMDTAMQQTIRQASEDQFKEVDTFIGFKDKDALRHPALVGRVLVDLLLADDRLVNGQYYRIHDYV</sequence>
<dbReference type="EMBL" id="BJYE01000014">
    <property type="protein sequence ID" value="GEN56872.1"/>
    <property type="molecule type" value="Genomic_DNA"/>
</dbReference>
<dbReference type="PRINTS" id="PR00081">
    <property type="entry name" value="GDHRDH"/>
</dbReference>
<evidence type="ECO:0000256" key="2">
    <source>
        <dbReference type="ARBA" id="ARBA00006484"/>
    </source>
</evidence>
<dbReference type="InterPro" id="IPR036291">
    <property type="entry name" value="NAD(P)-bd_dom_sf"/>
</dbReference>
<dbReference type="Gene3D" id="3.40.50.720">
    <property type="entry name" value="NAD(P)-binding Rossmann-like Domain"/>
    <property type="match status" value="1"/>
</dbReference>
<evidence type="ECO:0000256" key="1">
    <source>
        <dbReference type="ARBA" id="ARBA00004496"/>
    </source>
</evidence>
<dbReference type="RefSeq" id="WP_089801714.1">
    <property type="nucleotide sequence ID" value="NZ_BJYE01000014.1"/>
</dbReference>
<dbReference type="GO" id="GO:0004757">
    <property type="term" value="F:sepiapterin reductase (NADP+) activity"/>
    <property type="evidence" value="ECO:0007669"/>
    <property type="project" value="TreeGrafter"/>
</dbReference>
<proteinExistence type="inferred from homology"/>
<dbReference type="AlphaFoldDB" id="A0A511X1N5"/>
<comment type="caution">
    <text evidence="6">The sequence shown here is derived from an EMBL/GenBank/DDBJ whole genome shotgun (WGS) entry which is preliminary data.</text>
</comment>
<dbReference type="PROSITE" id="PS00061">
    <property type="entry name" value="ADH_SHORT"/>
    <property type="match status" value="1"/>
</dbReference>
<evidence type="ECO:0000313" key="7">
    <source>
        <dbReference type="Proteomes" id="UP000321400"/>
    </source>
</evidence>
<dbReference type="Proteomes" id="UP000321400">
    <property type="component" value="Unassembled WGS sequence"/>
</dbReference>
<keyword evidence="4" id="KW-0521">NADP</keyword>
<dbReference type="OrthoDB" id="9794387at2"/>
<dbReference type="InterPro" id="IPR020904">
    <property type="entry name" value="Sc_DH/Rdtase_CS"/>
</dbReference>
<dbReference type="GO" id="GO:0005737">
    <property type="term" value="C:cytoplasm"/>
    <property type="evidence" value="ECO:0007669"/>
    <property type="project" value="UniProtKB-SubCell"/>
</dbReference>
<dbReference type="PANTHER" id="PTHR44085">
    <property type="entry name" value="SEPIAPTERIN REDUCTASE"/>
    <property type="match status" value="1"/>
</dbReference>
<keyword evidence="7" id="KW-1185">Reference proteome</keyword>
<keyword evidence="3" id="KW-0963">Cytoplasm</keyword>
<dbReference type="STRING" id="442899.SAMN05720591_11439"/>
<comment type="subcellular location">
    <subcellularLocation>
        <location evidence="1">Cytoplasm</location>
    </subcellularLocation>
</comment>
<accession>A0A511X1N5</accession>
<comment type="similarity">
    <text evidence="2">Belongs to the short-chain dehydrogenases/reductases (SDR) family.</text>
</comment>
<gene>
    <name evidence="6" type="ORF">HAL01_13360</name>
</gene>
<dbReference type="GO" id="GO:0006729">
    <property type="term" value="P:tetrahydrobiopterin biosynthetic process"/>
    <property type="evidence" value="ECO:0007669"/>
    <property type="project" value="TreeGrafter"/>
</dbReference>
<evidence type="ECO:0000256" key="5">
    <source>
        <dbReference type="ARBA" id="ARBA00023002"/>
    </source>
</evidence>
<keyword evidence="5" id="KW-0560">Oxidoreductase</keyword>
<dbReference type="InterPro" id="IPR051721">
    <property type="entry name" value="Biopterin_syn/organic_redct"/>
</dbReference>